<evidence type="ECO:0000313" key="3">
    <source>
        <dbReference type="Proteomes" id="UP001142317"/>
    </source>
</evidence>
<protein>
    <recommendedName>
        <fullName evidence="1">DUF7882 domain-containing protein</fullName>
    </recommendedName>
</protein>
<evidence type="ECO:0000259" key="1">
    <source>
        <dbReference type="Pfam" id="PF25355"/>
    </source>
</evidence>
<dbReference type="RefSeq" id="WP_210007072.1">
    <property type="nucleotide sequence ID" value="NZ_BSEO01000014.1"/>
</dbReference>
<proteinExistence type="predicted"/>
<accession>A0A9W6M4G3</accession>
<organism evidence="2 3">
    <name type="scientific">Microbacterium imperiale</name>
    <dbReference type="NCBI Taxonomy" id="33884"/>
    <lineage>
        <taxon>Bacteria</taxon>
        <taxon>Bacillati</taxon>
        <taxon>Actinomycetota</taxon>
        <taxon>Actinomycetes</taxon>
        <taxon>Micrococcales</taxon>
        <taxon>Microbacteriaceae</taxon>
        <taxon>Microbacterium</taxon>
    </lineage>
</organism>
<reference evidence="2" key="2">
    <citation type="submission" date="2023-01" db="EMBL/GenBank/DDBJ databases">
        <authorList>
            <person name="Sun Q."/>
            <person name="Evtushenko L."/>
        </authorList>
    </citation>
    <scope>NUCLEOTIDE SEQUENCE</scope>
    <source>
        <strain evidence="2">VKM Ac-1447</strain>
    </source>
</reference>
<evidence type="ECO:0000313" key="2">
    <source>
        <dbReference type="EMBL" id="GLJ80894.1"/>
    </source>
</evidence>
<reference evidence="2" key="1">
    <citation type="journal article" date="2014" name="Int. J. Syst. Evol. Microbiol.">
        <title>Complete genome sequence of Corynebacterium casei LMG S-19264T (=DSM 44701T), isolated from a smear-ripened cheese.</title>
        <authorList>
            <consortium name="US DOE Joint Genome Institute (JGI-PGF)"/>
            <person name="Walter F."/>
            <person name="Albersmeier A."/>
            <person name="Kalinowski J."/>
            <person name="Ruckert C."/>
        </authorList>
    </citation>
    <scope>NUCLEOTIDE SEQUENCE</scope>
    <source>
        <strain evidence="2">VKM Ac-1447</strain>
    </source>
</reference>
<dbReference type="AlphaFoldDB" id="A0A9W6M4G3"/>
<feature type="domain" description="DUF7882" evidence="1">
    <location>
        <begin position="1"/>
        <end position="90"/>
    </location>
</feature>
<dbReference type="Proteomes" id="UP001142317">
    <property type="component" value="Unassembled WGS sequence"/>
</dbReference>
<dbReference type="InterPro" id="IPR057204">
    <property type="entry name" value="DUF7882"/>
</dbReference>
<dbReference type="EMBL" id="BSEO01000014">
    <property type="protein sequence ID" value="GLJ80894.1"/>
    <property type="molecule type" value="Genomic_DNA"/>
</dbReference>
<sequence length="118" mass="13123">MGQLHYGNSDTRIEIPDRLLAHLKVVIATKLRRNESFMMSWTNDEGRSSIWLQPSIPLRFVFDTADMEVLNPQAVRDMANAATSSAGLIVALDEDIPEAPQRELRPVTGGVPRLKVPA</sequence>
<gene>
    <name evidence="2" type="ORF">GCM10017586_25770</name>
</gene>
<dbReference type="Pfam" id="PF25355">
    <property type="entry name" value="DUF7882"/>
    <property type="match status" value="1"/>
</dbReference>
<comment type="caution">
    <text evidence="2">The sequence shown here is derived from an EMBL/GenBank/DDBJ whole genome shotgun (WGS) entry which is preliminary data.</text>
</comment>
<name>A0A9W6M4G3_9MICO</name>
<keyword evidence="3" id="KW-1185">Reference proteome</keyword>